<dbReference type="EMBL" id="UINC01056380">
    <property type="protein sequence ID" value="SVB76344.1"/>
    <property type="molecule type" value="Genomic_DNA"/>
</dbReference>
<evidence type="ECO:0008006" key="2">
    <source>
        <dbReference type="Google" id="ProtNLM"/>
    </source>
</evidence>
<sequence length="218" mass="25665">MIIFVNASNIHTGGGKVILNDFISATKFFNQINFKIYIDSRFNFTEFERKNVSFTKTKKRQRFLVCFEIEKQTHNDDIVIYLTNIPPIIRHKCKTVLMLQNRFVIDYFSLSGFSILTKIRINVEKFLFFINKNNVDYIVVQSNSMSSVLQKKGVDKNKLLIIAYTNIDEQEKITNVNHQRQNNIFLYVSSDDPHKNHKNLIEAWCLLSEENIYPKLIL</sequence>
<protein>
    <recommendedName>
        <fullName evidence="2">Glycosyltransferase subfamily 4-like N-terminal domain-containing protein</fullName>
    </recommendedName>
</protein>
<feature type="non-terminal residue" evidence="1">
    <location>
        <position position="218"/>
    </location>
</feature>
<dbReference type="SUPFAM" id="SSF53756">
    <property type="entry name" value="UDP-Glycosyltransferase/glycogen phosphorylase"/>
    <property type="match status" value="1"/>
</dbReference>
<evidence type="ECO:0000313" key="1">
    <source>
        <dbReference type="EMBL" id="SVB76344.1"/>
    </source>
</evidence>
<accession>A0A382GNI8</accession>
<gene>
    <name evidence="1" type="ORF">METZ01_LOCUS229198</name>
</gene>
<dbReference type="AlphaFoldDB" id="A0A382GNI8"/>
<name>A0A382GNI8_9ZZZZ</name>
<reference evidence="1" key="1">
    <citation type="submission" date="2018-05" db="EMBL/GenBank/DDBJ databases">
        <authorList>
            <person name="Lanie J.A."/>
            <person name="Ng W.-L."/>
            <person name="Kazmierczak K.M."/>
            <person name="Andrzejewski T.M."/>
            <person name="Davidsen T.M."/>
            <person name="Wayne K.J."/>
            <person name="Tettelin H."/>
            <person name="Glass J.I."/>
            <person name="Rusch D."/>
            <person name="Podicherti R."/>
            <person name="Tsui H.-C.T."/>
            <person name="Winkler M.E."/>
        </authorList>
    </citation>
    <scope>NUCLEOTIDE SEQUENCE</scope>
</reference>
<proteinExistence type="predicted"/>
<organism evidence="1">
    <name type="scientific">marine metagenome</name>
    <dbReference type="NCBI Taxonomy" id="408172"/>
    <lineage>
        <taxon>unclassified sequences</taxon>
        <taxon>metagenomes</taxon>
        <taxon>ecological metagenomes</taxon>
    </lineage>
</organism>
<dbReference type="Gene3D" id="3.40.50.2000">
    <property type="entry name" value="Glycogen Phosphorylase B"/>
    <property type="match status" value="2"/>
</dbReference>